<keyword evidence="3" id="KW-1185">Reference proteome</keyword>
<name>A0A4Q2R9Z2_9HYPH</name>
<feature type="region of interest" description="Disordered" evidence="1">
    <location>
        <begin position="1"/>
        <end position="21"/>
    </location>
</feature>
<evidence type="ECO:0000256" key="1">
    <source>
        <dbReference type="SAM" id="MobiDB-lite"/>
    </source>
</evidence>
<dbReference type="Proteomes" id="UP000289411">
    <property type="component" value="Unassembled WGS sequence"/>
</dbReference>
<sequence length="74" mass="7463">MRHRQGRGRTAQGAEPQSPAEVLADPIESARAIGDVLPDAIAQAEAAGLSIIAQHLGKALDLARRIVASGAGGG</sequence>
<reference evidence="2 3" key="1">
    <citation type="submission" date="2018-09" db="EMBL/GenBank/DDBJ databases">
        <authorList>
            <person name="Grouzdev D.S."/>
            <person name="Krutkina M.S."/>
        </authorList>
    </citation>
    <scope>NUCLEOTIDE SEQUENCE [LARGE SCALE GENOMIC DNA]</scope>
    <source>
        <strain evidence="2 3">RmlP001</strain>
    </source>
</reference>
<evidence type="ECO:0000313" key="2">
    <source>
        <dbReference type="EMBL" id="RYB03833.1"/>
    </source>
</evidence>
<evidence type="ECO:0000313" key="3">
    <source>
        <dbReference type="Proteomes" id="UP000289411"/>
    </source>
</evidence>
<accession>A0A4Q2R9Z2</accession>
<comment type="caution">
    <text evidence="2">The sequence shown here is derived from an EMBL/GenBank/DDBJ whole genome shotgun (WGS) entry which is preliminary data.</text>
</comment>
<dbReference type="RefSeq" id="WP_129219950.1">
    <property type="nucleotide sequence ID" value="NZ_QYBC01000012.1"/>
</dbReference>
<reference evidence="2 3" key="2">
    <citation type="submission" date="2019-02" db="EMBL/GenBank/DDBJ databases">
        <title>'Lichenibacterium ramalinii' gen. nov. sp. nov., 'Lichenibacterium minor' gen. nov. sp. nov.</title>
        <authorList>
            <person name="Pankratov T."/>
        </authorList>
    </citation>
    <scope>NUCLEOTIDE SEQUENCE [LARGE SCALE GENOMIC DNA]</scope>
    <source>
        <strain evidence="2 3">RmlP001</strain>
    </source>
</reference>
<dbReference type="EMBL" id="QYBC01000012">
    <property type="protein sequence ID" value="RYB03833.1"/>
    <property type="molecule type" value="Genomic_DNA"/>
</dbReference>
<proteinExistence type="predicted"/>
<dbReference type="AlphaFoldDB" id="A0A4Q2R9Z2"/>
<protein>
    <submittedName>
        <fullName evidence="2">Uncharacterized protein</fullName>
    </submittedName>
</protein>
<organism evidence="2 3">
    <name type="scientific">Lichenibacterium ramalinae</name>
    <dbReference type="NCBI Taxonomy" id="2316527"/>
    <lineage>
        <taxon>Bacteria</taxon>
        <taxon>Pseudomonadati</taxon>
        <taxon>Pseudomonadota</taxon>
        <taxon>Alphaproteobacteria</taxon>
        <taxon>Hyphomicrobiales</taxon>
        <taxon>Lichenihabitantaceae</taxon>
        <taxon>Lichenibacterium</taxon>
    </lineage>
</organism>
<gene>
    <name evidence="2" type="ORF">D3272_14595</name>
</gene>